<evidence type="ECO:0008006" key="3">
    <source>
        <dbReference type="Google" id="ProtNLM"/>
    </source>
</evidence>
<dbReference type="EMBL" id="JBJQND010000015">
    <property type="protein sequence ID" value="KAL3852037.1"/>
    <property type="molecule type" value="Genomic_DNA"/>
</dbReference>
<comment type="caution">
    <text evidence="1">The sequence shown here is derived from an EMBL/GenBank/DDBJ whole genome shotgun (WGS) entry which is preliminary data.</text>
</comment>
<dbReference type="Proteomes" id="UP001634394">
    <property type="component" value="Unassembled WGS sequence"/>
</dbReference>
<accession>A0ABD3UUY1</accession>
<name>A0ABD3UUY1_SINWO</name>
<reference evidence="1 2" key="1">
    <citation type="submission" date="2024-11" db="EMBL/GenBank/DDBJ databases">
        <title>Chromosome-level genome assembly of the freshwater bivalve Anodonta woodiana.</title>
        <authorList>
            <person name="Chen X."/>
        </authorList>
    </citation>
    <scope>NUCLEOTIDE SEQUENCE [LARGE SCALE GENOMIC DNA]</scope>
    <source>
        <strain evidence="1">MN2024</strain>
        <tissue evidence="1">Gills</tissue>
    </source>
</reference>
<feature type="non-terminal residue" evidence="1">
    <location>
        <position position="73"/>
    </location>
</feature>
<feature type="non-terminal residue" evidence="1">
    <location>
        <position position="1"/>
    </location>
</feature>
<proteinExistence type="predicted"/>
<keyword evidence="2" id="KW-1185">Reference proteome</keyword>
<organism evidence="1 2">
    <name type="scientific">Sinanodonta woodiana</name>
    <name type="common">Chinese pond mussel</name>
    <name type="synonym">Anodonta woodiana</name>
    <dbReference type="NCBI Taxonomy" id="1069815"/>
    <lineage>
        <taxon>Eukaryota</taxon>
        <taxon>Metazoa</taxon>
        <taxon>Spiralia</taxon>
        <taxon>Lophotrochozoa</taxon>
        <taxon>Mollusca</taxon>
        <taxon>Bivalvia</taxon>
        <taxon>Autobranchia</taxon>
        <taxon>Heteroconchia</taxon>
        <taxon>Palaeoheterodonta</taxon>
        <taxon>Unionida</taxon>
        <taxon>Unionoidea</taxon>
        <taxon>Unionidae</taxon>
        <taxon>Unioninae</taxon>
        <taxon>Sinanodonta</taxon>
    </lineage>
</organism>
<protein>
    <recommendedName>
        <fullName evidence="3">Ribosomal protein S5</fullName>
    </recommendedName>
</protein>
<dbReference type="AlphaFoldDB" id="A0ABD3UUY1"/>
<evidence type="ECO:0000313" key="2">
    <source>
        <dbReference type="Proteomes" id="UP001634394"/>
    </source>
</evidence>
<evidence type="ECO:0000313" key="1">
    <source>
        <dbReference type="EMBL" id="KAL3852037.1"/>
    </source>
</evidence>
<gene>
    <name evidence="1" type="ORF">ACJMK2_015726</name>
</gene>
<sequence>VEAANRVLRRSLPRNITWTRNFPGRAHSAVHSLNNGPGESILKLCNAIGCRISFGSRVAKNLAQEQNIFTRYK</sequence>